<dbReference type="PROSITE" id="PS00012">
    <property type="entry name" value="PHOSPHOPANTETHEINE"/>
    <property type="match status" value="1"/>
</dbReference>
<feature type="region of interest" description="Disordered" evidence="9">
    <location>
        <begin position="1761"/>
        <end position="1780"/>
    </location>
</feature>
<name>A0A1G4SZK3_9BACL</name>
<evidence type="ECO:0000256" key="1">
    <source>
        <dbReference type="ARBA" id="ARBA00001957"/>
    </source>
</evidence>
<dbReference type="InterPro" id="IPR023213">
    <property type="entry name" value="CAT-like_dom_sf"/>
</dbReference>
<evidence type="ECO:0000256" key="2">
    <source>
        <dbReference type="ARBA" id="ARBA00006432"/>
    </source>
</evidence>
<evidence type="ECO:0000256" key="5">
    <source>
        <dbReference type="ARBA" id="ARBA00022598"/>
    </source>
</evidence>
<feature type="domain" description="Carrier" evidence="10">
    <location>
        <begin position="1785"/>
        <end position="1858"/>
    </location>
</feature>
<dbReference type="GO" id="GO:0005829">
    <property type="term" value="C:cytosol"/>
    <property type="evidence" value="ECO:0007669"/>
    <property type="project" value="TreeGrafter"/>
</dbReference>
<dbReference type="NCBIfam" id="TIGR01746">
    <property type="entry name" value="Thioester-redct"/>
    <property type="match status" value="1"/>
</dbReference>
<dbReference type="Pfam" id="PF00501">
    <property type="entry name" value="AMP-binding"/>
    <property type="match status" value="2"/>
</dbReference>
<dbReference type="CDD" id="cd05235">
    <property type="entry name" value="SDR_e1"/>
    <property type="match status" value="1"/>
</dbReference>
<dbReference type="FunFam" id="3.40.50.980:FF:000001">
    <property type="entry name" value="Non-ribosomal peptide synthetase"/>
    <property type="match status" value="2"/>
</dbReference>
<dbReference type="Pfam" id="PF00550">
    <property type="entry name" value="PP-binding"/>
    <property type="match status" value="2"/>
</dbReference>
<evidence type="ECO:0000256" key="9">
    <source>
        <dbReference type="SAM" id="MobiDB-lite"/>
    </source>
</evidence>
<dbReference type="SUPFAM" id="SSF52777">
    <property type="entry name" value="CoA-dependent acyltransferases"/>
    <property type="match status" value="3"/>
</dbReference>
<keyword evidence="3" id="KW-0596">Phosphopantetheine</keyword>
<dbReference type="EMBL" id="FMTT01000038">
    <property type="protein sequence ID" value="SCW74466.1"/>
    <property type="molecule type" value="Genomic_DNA"/>
</dbReference>
<dbReference type="InterPro" id="IPR013120">
    <property type="entry name" value="FAR_NAD-bd"/>
</dbReference>
<dbReference type="GO" id="GO:0016874">
    <property type="term" value="F:ligase activity"/>
    <property type="evidence" value="ECO:0007669"/>
    <property type="project" value="UniProtKB-KW"/>
</dbReference>
<dbReference type="InterPro" id="IPR009081">
    <property type="entry name" value="PP-bd_ACP"/>
</dbReference>
<dbReference type="GO" id="GO:0017000">
    <property type="term" value="P:antibiotic biosynthetic process"/>
    <property type="evidence" value="ECO:0007669"/>
    <property type="project" value="UniProtKB-KW"/>
</dbReference>
<keyword evidence="6" id="KW-0677">Repeat</keyword>
<dbReference type="InterPro" id="IPR020806">
    <property type="entry name" value="PKS_PP-bd"/>
</dbReference>
<proteinExistence type="inferred from homology"/>
<dbReference type="InterPro" id="IPR010071">
    <property type="entry name" value="AA_adenyl_dom"/>
</dbReference>
<reference evidence="12" key="1">
    <citation type="submission" date="2016-10" db="EMBL/GenBank/DDBJ databases">
        <authorList>
            <person name="Varghese N."/>
            <person name="Submissions S."/>
        </authorList>
    </citation>
    <scope>NUCLEOTIDE SEQUENCE [LARGE SCALE GENOMIC DNA]</scope>
    <source>
        <strain evidence="12">CGMCC 1.8946</strain>
    </source>
</reference>
<evidence type="ECO:0000256" key="6">
    <source>
        <dbReference type="ARBA" id="ARBA00022737"/>
    </source>
</evidence>
<dbReference type="STRING" id="624147.SAMN04487970_103847"/>
<dbReference type="CDD" id="cd19531">
    <property type="entry name" value="LCL_NRPS-like"/>
    <property type="match status" value="1"/>
</dbReference>
<dbReference type="SUPFAM" id="SSF51735">
    <property type="entry name" value="NAD(P)-binding Rossmann-fold domains"/>
    <property type="match status" value="1"/>
</dbReference>
<comment type="similarity">
    <text evidence="2">Belongs to the ATP-dependent AMP-binding enzyme family.</text>
</comment>
<dbReference type="InterPro" id="IPR036291">
    <property type="entry name" value="NAD(P)-bd_dom_sf"/>
</dbReference>
<dbReference type="SUPFAM" id="SSF56801">
    <property type="entry name" value="Acetyl-CoA synthetase-like"/>
    <property type="match status" value="2"/>
</dbReference>
<organism evidence="11 12">
    <name type="scientific">Paenibacillus tianmuensis</name>
    <dbReference type="NCBI Taxonomy" id="624147"/>
    <lineage>
        <taxon>Bacteria</taxon>
        <taxon>Bacillati</taxon>
        <taxon>Bacillota</taxon>
        <taxon>Bacilli</taxon>
        <taxon>Bacillales</taxon>
        <taxon>Paenibacillaceae</taxon>
        <taxon>Paenibacillus</taxon>
    </lineage>
</organism>
<dbReference type="Gene3D" id="1.10.1200.10">
    <property type="entry name" value="ACP-like"/>
    <property type="match status" value="2"/>
</dbReference>
<dbReference type="NCBIfam" id="NF003417">
    <property type="entry name" value="PRK04813.1"/>
    <property type="match status" value="2"/>
</dbReference>
<dbReference type="Gene3D" id="3.30.559.10">
    <property type="entry name" value="Chloramphenicol acetyltransferase-like domain"/>
    <property type="match status" value="1"/>
</dbReference>
<dbReference type="FunFam" id="3.30.300.30:FF:000010">
    <property type="entry name" value="Enterobactin synthetase component F"/>
    <property type="match status" value="2"/>
</dbReference>
<dbReference type="InterPro" id="IPR045851">
    <property type="entry name" value="AMP-bd_C_sf"/>
</dbReference>
<dbReference type="InterPro" id="IPR036736">
    <property type="entry name" value="ACP-like_sf"/>
</dbReference>
<dbReference type="GO" id="GO:0031177">
    <property type="term" value="F:phosphopantetheine binding"/>
    <property type="evidence" value="ECO:0007669"/>
    <property type="project" value="InterPro"/>
</dbReference>
<dbReference type="GO" id="GO:0044550">
    <property type="term" value="P:secondary metabolite biosynthetic process"/>
    <property type="evidence" value="ECO:0007669"/>
    <property type="project" value="UniProtKB-ARBA"/>
</dbReference>
<dbReference type="SUPFAM" id="SSF47336">
    <property type="entry name" value="ACP-like"/>
    <property type="match status" value="2"/>
</dbReference>
<dbReference type="PROSITE" id="PS50075">
    <property type="entry name" value="CARRIER"/>
    <property type="match status" value="2"/>
</dbReference>
<dbReference type="Gene3D" id="3.30.300.30">
    <property type="match status" value="2"/>
</dbReference>
<dbReference type="SMART" id="SM00823">
    <property type="entry name" value="PKS_PP"/>
    <property type="match status" value="2"/>
</dbReference>
<evidence type="ECO:0000259" key="10">
    <source>
        <dbReference type="PROSITE" id="PS50075"/>
    </source>
</evidence>
<gene>
    <name evidence="11" type="ORF">SAMN04487970_103847</name>
</gene>
<protein>
    <submittedName>
        <fullName evidence="11">Amino acid adenylation domain-containing protein/thioester reductase domain-containing protein</fullName>
    </submittedName>
</protein>
<dbReference type="Gene3D" id="2.30.38.10">
    <property type="entry name" value="Luciferase, Domain 3"/>
    <property type="match status" value="2"/>
</dbReference>
<dbReference type="PANTHER" id="PTHR45527">
    <property type="entry name" value="NONRIBOSOMAL PEPTIDE SYNTHETASE"/>
    <property type="match status" value="1"/>
</dbReference>
<feature type="compositionally biased region" description="Basic and acidic residues" evidence="9">
    <location>
        <begin position="1762"/>
        <end position="1780"/>
    </location>
</feature>
<dbReference type="Pfam" id="PF13193">
    <property type="entry name" value="AMP-binding_C"/>
    <property type="match status" value="2"/>
</dbReference>
<keyword evidence="4" id="KW-0597">Phosphoprotein</keyword>
<evidence type="ECO:0000256" key="8">
    <source>
        <dbReference type="ARBA" id="ARBA00023268"/>
    </source>
</evidence>
<evidence type="ECO:0000256" key="4">
    <source>
        <dbReference type="ARBA" id="ARBA00022553"/>
    </source>
</evidence>
<dbReference type="InterPro" id="IPR006162">
    <property type="entry name" value="Ppantetheine_attach_site"/>
</dbReference>
<keyword evidence="8" id="KW-0511">Multifunctional enzyme</keyword>
<dbReference type="Gene3D" id="3.30.559.30">
    <property type="entry name" value="Nonribosomal peptide synthetase, condensation domain"/>
    <property type="match status" value="2"/>
</dbReference>
<dbReference type="GO" id="GO:0043041">
    <property type="term" value="P:amino acid activation for nonribosomal peptide biosynthetic process"/>
    <property type="evidence" value="ECO:0007669"/>
    <property type="project" value="TreeGrafter"/>
</dbReference>
<dbReference type="NCBIfam" id="TIGR01733">
    <property type="entry name" value="AA-adenyl-dom"/>
    <property type="match status" value="2"/>
</dbReference>
<evidence type="ECO:0000256" key="7">
    <source>
        <dbReference type="ARBA" id="ARBA00023194"/>
    </source>
</evidence>
<dbReference type="Gene3D" id="3.40.50.720">
    <property type="entry name" value="NAD(P)-binding Rossmann-like Domain"/>
    <property type="match status" value="1"/>
</dbReference>
<dbReference type="FunFam" id="2.30.38.10:FF:000001">
    <property type="entry name" value="Non-ribosomal peptide synthetase PvdI"/>
    <property type="match status" value="2"/>
</dbReference>
<dbReference type="PROSITE" id="PS00455">
    <property type="entry name" value="AMP_BINDING"/>
    <property type="match status" value="2"/>
</dbReference>
<evidence type="ECO:0000313" key="12">
    <source>
        <dbReference type="Proteomes" id="UP000198601"/>
    </source>
</evidence>
<dbReference type="RefSeq" id="WP_090674963.1">
    <property type="nucleotide sequence ID" value="NZ_FMTT01000038.1"/>
</dbReference>
<keyword evidence="5" id="KW-0436">Ligase</keyword>
<dbReference type="InterPro" id="IPR010080">
    <property type="entry name" value="Thioester_reductase-like_dom"/>
</dbReference>
<dbReference type="Proteomes" id="UP000198601">
    <property type="component" value="Unassembled WGS sequence"/>
</dbReference>
<dbReference type="InterPro" id="IPR020845">
    <property type="entry name" value="AMP-binding_CS"/>
</dbReference>
<dbReference type="GO" id="GO:0008610">
    <property type="term" value="P:lipid biosynthetic process"/>
    <property type="evidence" value="ECO:0007669"/>
    <property type="project" value="UniProtKB-ARBA"/>
</dbReference>
<dbReference type="PANTHER" id="PTHR45527:SF1">
    <property type="entry name" value="FATTY ACID SYNTHASE"/>
    <property type="match status" value="1"/>
</dbReference>
<comment type="cofactor">
    <cofactor evidence="1">
        <name>pantetheine 4'-phosphate</name>
        <dbReference type="ChEBI" id="CHEBI:47942"/>
    </cofactor>
</comment>
<dbReference type="Pfam" id="PF00668">
    <property type="entry name" value="Condensation"/>
    <property type="match status" value="1"/>
</dbReference>
<evidence type="ECO:0000256" key="3">
    <source>
        <dbReference type="ARBA" id="ARBA00022450"/>
    </source>
</evidence>
<dbReference type="InterPro" id="IPR025110">
    <property type="entry name" value="AMP-bd_C"/>
</dbReference>
<accession>A0A1G4SZK3</accession>
<dbReference type="Pfam" id="PF07993">
    <property type="entry name" value="NAD_binding_4"/>
    <property type="match status" value="1"/>
</dbReference>
<dbReference type="FunFam" id="3.40.50.12780:FF:000012">
    <property type="entry name" value="Non-ribosomal peptide synthetase"/>
    <property type="match status" value="2"/>
</dbReference>
<sequence>MSQKVDEGTISIVDRWIMEMQDAEVATVLRLDRGPAGDPDEYRTFSRTFENASSDRFRQLCGMRRVQVSTVLYTAWAVLLQRYLRTEEVRFAAVAPEEDRIVLVRIASEASLPFESLVARAEETLVQGKAYALTHSELRDLSRSGLLPLPFNTAAAVEAPGAVRAWPVIPGCDLAIRFVLSDVLEVRAEYKPDVFQSTTIRRLLGHVENIVLTWIESPHMPVGRIALLSQDEREQLLVGFNQTDTPFSSDATIHRLFAEQARGTPDRPAIVDGTDCLTYRQLDEQSNRMARMLIECGVQANALVAVMTRPTLSMFAGILAVLKAGAAYVPIDPNYPPDRIRYILEDSGAKLLLTEGQSALPFAFEGQVVDLADRRMHDGDASPLPELAEPSGLAYVIYTSGSTGQPKGTLIEHRSLVHFCEWHCSYFGVTMEDRSSKYCSVGFDASMVEIFPYLISGAAVYVIPEYIRLDAAELNGYFNRHGITISLLPTQLGEQFMKLPNRSLRVLVAGGEKLKTFHPQSYLIYNAYGPTENTIFTTTHLVKAHSDNIPIGKPLNNVRLYILDACGEPQPVGVPGELCISGIGLARGYLNRPELTEEKFVAHPFCEGERLYRTGDLARWLPDGSVEYVGRLDHQVKIRGFRVETGEIEQRLRLHDRVLDCIVIAREDDAGRAYLCAYVVSEEPPTHSELSAFLTEQLPDYMVPSWFVMLPRLPVNANGKVDRRAALPEPEREAESASYAPPASEAEQGLAELWKELLGLRTVGVHDGFFDAGGHSLHVAVLRGQIERRFGVRLSIAELFEHATIRKQAERIGQAGKPAGGGQAIEKAPEREHYPLHPAQKRLFFIGQMEQVGTAYNTPLLLKIEGSVDRRRMERTFEQMIERHESLRTAFAWVDGELAQTIWPRVAFQMQFHAAAEEEAERLMSAFVVPFNLGKSPLFRAGLISCSEELHYLMLDFHHIIVDGVSMHVFFEEWSRLYRGDVLPHPTIHFKDYAFWLNGRKSEEEKEQREYWMAALSGELPILQLPTDMERPGLQSFKGDTYPLRLDTDLTERLKQFALQTDTTLYMILLAAYKVLLSRYSGQEDIIVGVPVASRPQAELQPLIGMFVNTLPIRSFPERTKTFAEYLQELKSILLTAFEHQDYDLERMMQSLRIPRVPERSPLFDTIFVMQNTGRTTTPSIDGSRITVQRYVDPISKYDLILDAEEMEETLRIDFQYCTDLFVRDTAERMANQYVRILEDALASEEKRLSELRLLSEAELKEQVEGRNQTESEYDRDLTIHGWFEEQVRQTPDRPAVVFGDEALTYRQLNDRANRLAAALIRHGVQPEQLVGLMTERSPDMIVGLLGILKAGGVYLPIDPDYPADRIKYMLDNSRTRVLLTQTHLADQVEFDGMKLCLDTDAVNEVAAENPPPRSRPSDLLYVIYTSGTTGKPKGVMIEHRNMVNLLHHQFRHTSVDYSGSVLQFTTLSFDVSSQEIWSALLAGGALHLVTNETRRSPDKLLRLIEERQIQVLFLPVSYLKLILNESAYADKLPASVRHIITAGELLAVPDKFKAHLRRHQVFLHNHYGPSETHVATAHTIDPGGPIPELPPIGRPIANTRIYLLNDRLQVQPPGVPGELYIAGEGVGRGYFNDERLTEEKFVPDPFAGEGRMYKTGDLARWTPEGTLEFLGRLDHQVKIRGFRIELGEIENALLNHPSIREAVVVAREDGSGGKELCAYFAGTEELPVKAVKEHLSKALPEYMLPSYFVPLKNMPLTPNGKIDRRALPEPDPGERTVAGRDRVAPRTDIERKIAVVWEQLLNVPDIGVHDNFFELGGHSLKAAAMTARLQQDLDIGVNDVFEHQTIASLSAKVKPKANYLTAKLEQVKTARRDDAMERFDEETAAYRARNERYARLDLTQDSGYSDILLTGATGYLGIHLLRELLAGTAATVHVLVRAATEAEARERLLAKLAFYFAGDAMEAQFDRRIRIYRGDLSQDSLGLDEETYLELARTVDCIVHSAATVKHYGSYSHFETHNIASTERLLAFAGMHRAKDVHHISTLGVATGHIPGQSAAYFTEYDLDRGQQYENYYVKSKFEAEKRVVQARAQGLRTSIYRIGNLVFQSDTGKFQQNIEENAFYATLKSFVRLGMVPRLEADIDFSCVDRVSQAIVHLMKPAALRDEIFHLYNPHYDSMHRVLGNGRSGERMAAGTLDEFIDYMKNRYEEGFCREEIESLMLHYGWLEQQEQTRFTLASEKTILLLKKLGFEWRAISDKQMDDMLRYCREVGFI</sequence>
<evidence type="ECO:0000313" key="11">
    <source>
        <dbReference type="EMBL" id="SCW74466.1"/>
    </source>
</evidence>
<dbReference type="InterPro" id="IPR001242">
    <property type="entry name" value="Condensation_dom"/>
</dbReference>
<feature type="domain" description="Carrier" evidence="10">
    <location>
        <begin position="741"/>
        <end position="816"/>
    </location>
</feature>
<keyword evidence="7" id="KW-0045">Antibiotic biosynthesis</keyword>
<dbReference type="OrthoDB" id="9765680at2"/>
<dbReference type="InterPro" id="IPR000873">
    <property type="entry name" value="AMP-dep_synth/lig_dom"/>
</dbReference>
<dbReference type="FunFam" id="1.10.1200.10:FF:000005">
    <property type="entry name" value="Nonribosomal peptide synthetase 1"/>
    <property type="match status" value="1"/>
</dbReference>
<keyword evidence="12" id="KW-1185">Reference proteome</keyword>
<dbReference type="Gene3D" id="3.40.50.980">
    <property type="match status" value="4"/>
</dbReference>